<keyword evidence="3" id="KW-0175">Coiled coil</keyword>
<dbReference type="RefSeq" id="WP_128913828.1">
    <property type="nucleotide sequence ID" value="NZ_RDSM01000002.1"/>
</dbReference>
<evidence type="ECO:0000256" key="3">
    <source>
        <dbReference type="ARBA" id="ARBA00023054"/>
    </source>
</evidence>
<gene>
    <name evidence="8" type="ORF">GRAN_3212</name>
</gene>
<comment type="subcellular location">
    <subcellularLocation>
        <location evidence="5">Secreted</location>
    </subcellularLocation>
    <subcellularLocation>
        <location evidence="5">Bacterial flagellum</location>
    </subcellularLocation>
</comment>
<protein>
    <recommendedName>
        <fullName evidence="5">Flagellar hook-associated protein 2</fullName>
        <shortName evidence="5">HAP2</shortName>
    </recommendedName>
    <alternativeName>
        <fullName evidence="5">Flagellar cap protein</fullName>
    </alternativeName>
</protein>
<dbReference type="GO" id="GO:0009421">
    <property type="term" value="C:bacterial-type flagellum filament cap"/>
    <property type="evidence" value="ECO:0007669"/>
    <property type="project" value="InterPro"/>
</dbReference>
<dbReference type="GO" id="GO:0007155">
    <property type="term" value="P:cell adhesion"/>
    <property type="evidence" value="ECO:0007669"/>
    <property type="project" value="InterPro"/>
</dbReference>
<dbReference type="GO" id="GO:0009424">
    <property type="term" value="C:bacterial-type flagellum hook"/>
    <property type="evidence" value="ECO:0007669"/>
    <property type="project" value="UniProtKB-UniRule"/>
</dbReference>
<comment type="caution">
    <text evidence="8">The sequence shown here is derived from an EMBL/GenBank/DDBJ whole genome shotgun (WGS) entry which is preliminary data.</text>
</comment>
<evidence type="ECO:0000256" key="5">
    <source>
        <dbReference type="RuleBase" id="RU362066"/>
    </source>
</evidence>
<dbReference type="InterPro" id="IPR003481">
    <property type="entry name" value="FliD_N"/>
</dbReference>
<feature type="domain" description="Flagellar hook-associated protein 2 C-terminal" evidence="7">
    <location>
        <begin position="218"/>
        <end position="431"/>
    </location>
</feature>
<reference evidence="9" key="2">
    <citation type="submission" date="2019-02" db="EMBL/GenBank/DDBJ databases">
        <title>Granulicella sibirica sp. nov., a psychrotolerant acidobacterium isolated from an organic soil layer in forested tundra, West Siberia.</title>
        <authorList>
            <person name="Oshkin I.Y."/>
            <person name="Kulichevskaya I.S."/>
            <person name="Rijpstra W.I.C."/>
            <person name="Sinninghe Damste J.S."/>
            <person name="Rakitin A.L."/>
            <person name="Ravin N.V."/>
            <person name="Dedysh S.N."/>
        </authorList>
    </citation>
    <scope>NUCLEOTIDE SEQUENCE [LARGE SCALE GENOMIC DNA]</scope>
    <source>
        <strain evidence="9">AF10</strain>
    </source>
</reference>
<keyword evidence="5" id="KW-0964">Secreted</keyword>
<dbReference type="Pfam" id="PF07195">
    <property type="entry name" value="FliD_C"/>
    <property type="match status" value="1"/>
</dbReference>
<dbReference type="GO" id="GO:0071973">
    <property type="term" value="P:bacterial-type flagellum-dependent cell motility"/>
    <property type="evidence" value="ECO:0007669"/>
    <property type="project" value="TreeGrafter"/>
</dbReference>
<evidence type="ECO:0000313" key="8">
    <source>
        <dbReference type="EMBL" id="RXH56355.1"/>
    </source>
</evidence>
<keyword evidence="8" id="KW-0969">Cilium</keyword>
<dbReference type="PANTHER" id="PTHR30288:SF0">
    <property type="entry name" value="FLAGELLAR HOOK-ASSOCIATED PROTEIN 2"/>
    <property type="match status" value="1"/>
</dbReference>
<keyword evidence="8" id="KW-0282">Flagellum</keyword>
<dbReference type="InterPro" id="IPR010810">
    <property type="entry name" value="Flagellin_hook_IN_motif"/>
</dbReference>
<evidence type="ECO:0000259" key="6">
    <source>
        <dbReference type="Pfam" id="PF02465"/>
    </source>
</evidence>
<comment type="subunit">
    <text evidence="2 5">Homopentamer.</text>
</comment>
<dbReference type="Pfam" id="PF02465">
    <property type="entry name" value="FliD_N"/>
    <property type="match status" value="1"/>
</dbReference>
<evidence type="ECO:0000256" key="1">
    <source>
        <dbReference type="ARBA" id="ARBA00009764"/>
    </source>
</evidence>
<dbReference type="Proteomes" id="UP000289437">
    <property type="component" value="Unassembled WGS sequence"/>
</dbReference>
<dbReference type="Pfam" id="PF07196">
    <property type="entry name" value="Flagellin_IN"/>
    <property type="match status" value="1"/>
</dbReference>
<accession>A0A4Q0SYQ6</accession>
<dbReference type="EMBL" id="RDSM01000002">
    <property type="protein sequence ID" value="RXH56355.1"/>
    <property type="molecule type" value="Genomic_DNA"/>
</dbReference>
<dbReference type="InterPro" id="IPR010809">
    <property type="entry name" value="FliD_C"/>
</dbReference>
<feature type="domain" description="Flagellar hook-associated protein 2 N-terminal" evidence="6">
    <location>
        <begin position="15"/>
        <end position="112"/>
    </location>
</feature>
<dbReference type="GO" id="GO:0005576">
    <property type="term" value="C:extracellular region"/>
    <property type="evidence" value="ECO:0007669"/>
    <property type="project" value="UniProtKB-SubCell"/>
</dbReference>
<sequence>MATVGLNFGSATSGTGFDVSTTVSSILAIQGAIETPWKNQLATLQAQDTVLTTLGTDLSTLTTSIQSLTDITGVLASKQGSSSNTNVVALASADATATAGSHTVVVNSLATTASEYSDLVTDSSAVLSGSITIAGTTITIGSSNNTLASLAASINAADLGVNASVITDSTGSRLSLVSSTGGSAGQSLISGISGSLTYTTTSNTTPATLDLNAGQTGVNASLTVDGVNISSATNTITGAIPGVTFQALATGSSQIAIANDNSSVESAVSSFVTAYNAVIKDINGQEGNDATGAAEPLYGSPTLATVQSQLQSALSGGGGSGSITSIAQLGLSVNNDGTLTLNNATLDTTLNTSYSDVAGFLQNSGSFGQTVSSALNNLGTQAPDGLVYLAQQQNTSEEASLNASITKEDAVLATQKISLTNELNTANQILQSIPSQLNEINEIYSAVTGYNNQNG</sequence>
<name>A0A4Q0SYQ6_9BACT</name>
<dbReference type="InterPro" id="IPR040026">
    <property type="entry name" value="FliD"/>
</dbReference>
<comment type="similarity">
    <text evidence="1 5">Belongs to the FliD family.</text>
</comment>
<keyword evidence="4 5" id="KW-0975">Bacterial flagellum</keyword>
<dbReference type="AlphaFoldDB" id="A0A4Q0SYQ6"/>
<dbReference type="OrthoDB" id="105942at2"/>
<evidence type="ECO:0000259" key="7">
    <source>
        <dbReference type="Pfam" id="PF07195"/>
    </source>
</evidence>
<evidence type="ECO:0000256" key="2">
    <source>
        <dbReference type="ARBA" id="ARBA00011255"/>
    </source>
</evidence>
<comment type="function">
    <text evidence="5">Required for morphogenesis and for the elongation of the flagellar filament by facilitating polymerization of the flagellin monomers at the tip of growing filament. Forms a capping structure, which prevents flagellin subunits (transported through the central channel of the flagellum) from leaking out without polymerization at the distal end.</text>
</comment>
<proteinExistence type="inferred from homology"/>
<keyword evidence="8" id="KW-0966">Cell projection</keyword>
<evidence type="ECO:0000256" key="4">
    <source>
        <dbReference type="ARBA" id="ARBA00023143"/>
    </source>
</evidence>
<dbReference type="PANTHER" id="PTHR30288">
    <property type="entry name" value="FLAGELLAR CAP/ASSEMBLY PROTEIN FLID"/>
    <property type="match status" value="1"/>
</dbReference>
<reference evidence="8 9" key="1">
    <citation type="submission" date="2018-11" db="EMBL/GenBank/DDBJ databases">
        <authorList>
            <person name="Mardanov A.V."/>
            <person name="Ravin N.V."/>
            <person name="Dedysh S.N."/>
        </authorList>
    </citation>
    <scope>NUCLEOTIDE SEQUENCE [LARGE SCALE GENOMIC DNA]</scope>
    <source>
        <strain evidence="8 9">AF10</strain>
    </source>
</reference>
<evidence type="ECO:0000313" key="9">
    <source>
        <dbReference type="Proteomes" id="UP000289437"/>
    </source>
</evidence>
<keyword evidence="9" id="KW-1185">Reference proteome</keyword>
<organism evidence="8 9">
    <name type="scientific">Granulicella sibirica</name>
    <dbReference type="NCBI Taxonomy" id="2479048"/>
    <lineage>
        <taxon>Bacteria</taxon>
        <taxon>Pseudomonadati</taxon>
        <taxon>Acidobacteriota</taxon>
        <taxon>Terriglobia</taxon>
        <taxon>Terriglobales</taxon>
        <taxon>Acidobacteriaceae</taxon>
        <taxon>Granulicella</taxon>
    </lineage>
</organism>